<comment type="caution">
    <text evidence="1">The sequence shown here is derived from an EMBL/GenBank/DDBJ whole genome shotgun (WGS) entry which is preliminary data.</text>
</comment>
<protein>
    <recommendedName>
        <fullName evidence="3">Reverse transcriptase zinc-binding domain-containing protein</fullName>
    </recommendedName>
</protein>
<dbReference type="AlphaFoldDB" id="A0AAD6ZSM0"/>
<name>A0AAD6ZSM0_9AGAR</name>
<dbReference type="EMBL" id="JARIHO010000030">
    <property type="protein sequence ID" value="KAJ7336910.1"/>
    <property type="molecule type" value="Genomic_DNA"/>
</dbReference>
<proteinExistence type="predicted"/>
<organism evidence="1 2">
    <name type="scientific">Mycena albidolilacea</name>
    <dbReference type="NCBI Taxonomy" id="1033008"/>
    <lineage>
        <taxon>Eukaryota</taxon>
        <taxon>Fungi</taxon>
        <taxon>Dikarya</taxon>
        <taxon>Basidiomycota</taxon>
        <taxon>Agaricomycotina</taxon>
        <taxon>Agaricomycetes</taxon>
        <taxon>Agaricomycetidae</taxon>
        <taxon>Agaricales</taxon>
        <taxon>Marasmiineae</taxon>
        <taxon>Mycenaceae</taxon>
        <taxon>Mycena</taxon>
    </lineage>
</organism>
<dbReference type="Proteomes" id="UP001218218">
    <property type="component" value="Unassembled WGS sequence"/>
</dbReference>
<accession>A0AAD6ZSM0</accession>
<gene>
    <name evidence="1" type="ORF">DFH08DRAFT_915940</name>
</gene>
<keyword evidence="2" id="KW-1185">Reference proteome</keyword>
<evidence type="ECO:0000313" key="1">
    <source>
        <dbReference type="EMBL" id="KAJ7336910.1"/>
    </source>
</evidence>
<reference evidence="1" key="1">
    <citation type="submission" date="2023-03" db="EMBL/GenBank/DDBJ databases">
        <title>Massive genome expansion in bonnet fungi (Mycena s.s.) driven by repeated elements and novel gene families across ecological guilds.</title>
        <authorList>
            <consortium name="Lawrence Berkeley National Laboratory"/>
            <person name="Harder C.B."/>
            <person name="Miyauchi S."/>
            <person name="Viragh M."/>
            <person name="Kuo A."/>
            <person name="Thoen E."/>
            <person name="Andreopoulos B."/>
            <person name="Lu D."/>
            <person name="Skrede I."/>
            <person name="Drula E."/>
            <person name="Henrissat B."/>
            <person name="Morin E."/>
            <person name="Kohler A."/>
            <person name="Barry K."/>
            <person name="LaButti K."/>
            <person name="Morin E."/>
            <person name="Salamov A."/>
            <person name="Lipzen A."/>
            <person name="Mereny Z."/>
            <person name="Hegedus B."/>
            <person name="Baldrian P."/>
            <person name="Stursova M."/>
            <person name="Weitz H."/>
            <person name="Taylor A."/>
            <person name="Grigoriev I.V."/>
            <person name="Nagy L.G."/>
            <person name="Martin F."/>
            <person name="Kauserud H."/>
        </authorList>
    </citation>
    <scope>NUCLEOTIDE SEQUENCE</scope>
    <source>
        <strain evidence="1">CBHHK002</strain>
    </source>
</reference>
<sequence>MSQNIHRLTQNFLWKSTHNIYHVGSFWNHIRTLEIFGPCSTCQALESLEHIMLECNAPEILWKFRYPTWPKLNWGLLLGCGLARFKSPPRLFETHIAASEAEIHNRWVAIMNTALKRDKLLTNRVRFGSLGIKKQLVLDTWSGALLDEDSLPDDWTRSEGVLVGIRPITRSNGVG</sequence>
<evidence type="ECO:0008006" key="3">
    <source>
        <dbReference type="Google" id="ProtNLM"/>
    </source>
</evidence>
<evidence type="ECO:0000313" key="2">
    <source>
        <dbReference type="Proteomes" id="UP001218218"/>
    </source>
</evidence>